<dbReference type="Pfam" id="PF13858">
    <property type="entry name" value="DUF4199"/>
    <property type="match status" value="1"/>
</dbReference>
<evidence type="ECO:0000256" key="1">
    <source>
        <dbReference type="SAM" id="Phobius"/>
    </source>
</evidence>
<dbReference type="EMBL" id="FNYA01000001">
    <property type="protein sequence ID" value="SEI41392.1"/>
    <property type="molecule type" value="Genomic_DNA"/>
</dbReference>
<feature type="transmembrane region" description="Helical" evidence="1">
    <location>
        <begin position="146"/>
        <end position="170"/>
    </location>
</feature>
<gene>
    <name evidence="2" type="ORF">SAMN05660918_0430</name>
</gene>
<dbReference type="STRING" id="402734.SAMN05660918_0430"/>
<sequence>MFAYADFLIAISKIQKMSKFKIEFKWAIYYTFLGIMWFQLEKYLGFHDKYIANHPAFTNLIYIIIFGIYVLFLIDKKKNFFNGIMSWQQGFLSGVILAIFAMILTPFATYFSLKYVNPDFFTNMINYSVSKGMKLENAQAMFGTTAYMIFASFGNFSFGIIFAALASAIVKTKK</sequence>
<feature type="transmembrane region" description="Helical" evidence="1">
    <location>
        <begin position="56"/>
        <end position="74"/>
    </location>
</feature>
<evidence type="ECO:0008006" key="4">
    <source>
        <dbReference type="Google" id="ProtNLM"/>
    </source>
</evidence>
<evidence type="ECO:0000313" key="3">
    <source>
        <dbReference type="Proteomes" id="UP000199702"/>
    </source>
</evidence>
<protein>
    <recommendedName>
        <fullName evidence="4">DUF4199 domain-containing protein</fullName>
    </recommendedName>
</protein>
<proteinExistence type="predicted"/>
<keyword evidence="1" id="KW-0812">Transmembrane</keyword>
<dbReference type="Proteomes" id="UP000199702">
    <property type="component" value="Unassembled WGS sequence"/>
</dbReference>
<accession>A0A1H6QQY6</accession>
<dbReference type="AlphaFoldDB" id="A0A1H6QQY6"/>
<keyword evidence="3" id="KW-1185">Reference proteome</keyword>
<reference evidence="3" key="1">
    <citation type="submission" date="2016-10" db="EMBL/GenBank/DDBJ databases">
        <authorList>
            <person name="Varghese N."/>
            <person name="Submissions S."/>
        </authorList>
    </citation>
    <scope>NUCLEOTIDE SEQUENCE [LARGE SCALE GENOMIC DNA]</scope>
    <source>
        <strain evidence="3">DSM 17934</strain>
    </source>
</reference>
<organism evidence="2 3">
    <name type="scientific">Flavobacterium terrigena</name>
    <dbReference type="NCBI Taxonomy" id="402734"/>
    <lineage>
        <taxon>Bacteria</taxon>
        <taxon>Pseudomonadati</taxon>
        <taxon>Bacteroidota</taxon>
        <taxon>Flavobacteriia</taxon>
        <taxon>Flavobacteriales</taxon>
        <taxon>Flavobacteriaceae</taxon>
        <taxon>Flavobacterium</taxon>
    </lineage>
</organism>
<name>A0A1H6QQY6_9FLAO</name>
<keyword evidence="1" id="KW-0472">Membrane</keyword>
<feature type="transmembrane region" description="Helical" evidence="1">
    <location>
        <begin position="95"/>
        <end position="113"/>
    </location>
</feature>
<evidence type="ECO:0000313" key="2">
    <source>
        <dbReference type="EMBL" id="SEI41392.1"/>
    </source>
</evidence>
<dbReference type="InterPro" id="IPR025250">
    <property type="entry name" value="DUF4199"/>
</dbReference>
<feature type="transmembrane region" description="Helical" evidence="1">
    <location>
        <begin position="26"/>
        <end position="44"/>
    </location>
</feature>
<keyword evidence="1" id="KW-1133">Transmembrane helix</keyword>